<dbReference type="Pfam" id="PF15254">
    <property type="entry name" value="CCDC14"/>
    <property type="match status" value="3"/>
</dbReference>
<dbReference type="PANTHER" id="PTHR22367">
    <property type="entry name" value="COILED-COIL DOMAIN-CONTAINING PROTEIN 14"/>
    <property type="match status" value="1"/>
</dbReference>
<gene>
    <name evidence="3" type="ORF">AALO_G00290770</name>
</gene>
<dbReference type="EMBL" id="JADWDJ010000023">
    <property type="protein sequence ID" value="KAG5261981.1"/>
    <property type="molecule type" value="Genomic_DNA"/>
</dbReference>
<comment type="caution">
    <text evidence="3">The sequence shown here is derived from an EMBL/GenBank/DDBJ whole genome shotgun (WGS) entry which is preliminary data.</text>
</comment>
<organism evidence="3 4">
    <name type="scientific">Alosa alosa</name>
    <name type="common">allis shad</name>
    <dbReference type="NCBI Taxonomy" id="278164"/>
    <lineage>
        <taxon>Eukaryota</taxon>
        <taxon>Metazoa</taxon>
        <taxon>Chordata</taxon>
        <taxon>Craniata</taxon>
        <taxon>Vertebrata</taxon>
        <taxon>Euteleostomi</taxon>
        <taxon>Actinopterygii</taxon>
        <taxon>Neopterygii</taxon>
        <taxon>Teleostei</taxon>
        <taxon>Clupei</taxon>
        <taxon>Clupeiformes</taxon>
        <taxon>Clupeoidei</taxon>
        <taxon>Clupeidae</taxon>
        <taxon>Alosa</taxon>
    </lineage>
</organism>
<evidence type="ECO:0008006" key="5">
    <source>
        <dbReference type="Google" id="ProtNLM"/>
    </source>
</evidence>
<feature type="compositionally biased region" description="Polar residues" evidence="2">
    <location>
        <begin position="821"/>
        <end position="832"/>
    </location>
</feature>
<dbReference type="AlphaFoldDB" id="A0AAV6FK27"/>
<evidence type="ECO:0000256" key="1">
    <source>
        <dbReference type="SAM" id="Coils"/>
    </source>
</evidence>
<feature type="region of interest" description="Disordered" evidence="2">
    <location>
        <begin position="1"/>
        <end position="51"/>
    </location>
</feature>
<dbReference type="Proteomes" id="UP000823561">
    <property type="component" value="Chromosome 23"/>
</dbReference>
<dbReference type="GO" id="GO:0034451">
    <property type="term" value="C:centriolar satellite"/>
    <property type="evidence" value="ECO:0007669"/>
    <property type="project" value="TreeGrafter"/>
</dbReference>
<feature type="region of interest" description="Disordered" evidence="2">
    <location>
        <begin position="209"/>
        <end position="232"/>
    </location>
</feature>
<feature type="region of interest" description="Disordered" evidence="2">
    <location>
        <begin position="367"/>
        <end position="438"/>
    </location>
</feature>
<sequence length="920" mass="99507">MTTRQGLSKHKVISSGRLTSTSRGQPIKKKLPSKPTPAPGPHYSLYSTDSEDQVTTIHRGLDRCAALLHGILQAEQEEPKPPTAKGTKSVPSKPKPKQCPGRLEAERKKPVRKTISASASAPEQKAILTSRSQPALRGQPGYPEEPRPTGDPGGPQMAPPVATAAQWELMQPQVRPMAYPQQQGSSVSQHSSGHQGTTMFNCRLATSTPILGPQDATNSQPYASNPMQVHSTPDAQLQQFAQHWVMTTTAPSVPHGVMSTTTTPQMTIAQHPTFSSVLTPLHHLTPVTSTPAAVTSMPAPLYNHATVITAPPQQPLLPQHGAFPSGQGVPVHSTPIVSPFPAAMPNQDVPQVLHNVNPVATGTLSSYPITAQMPQPPAQVVGHRGPPQGCPSGESSEYSPTSDEDEAEGVDTTPVRDSDSQTGTGTGTGTPAILKAKPLSPEKTAKKVMTVKYLLGELKAMVVNQDSAAVQLINEVENSISLLPAMVGSTNIQAELALALQPLRSENVQLRRRLRILNQQLMERERAEREARPVDCDLEMTSLQSLNLTLQLQLREAHNEMEQIQLKNKELQQAVEDKENELQLSRQQSEAETSRIMMDVSGALSEMKSYQSKLESSMMENAALSSSLQQREAEIYRLQEVIRNLQGPISGSSIERLEVMDAPKPNPHLRKHVLEMHQQDQKSSCGSDDIADSVKNYLQSMEEKNLTSSPPRSHLSPQRTPSHSSSQWRGAGLGLPQEQLCSPRRQGVGVLGKESYSVGSERGFGGGIDFAPLKEAGAALAEPPMRMERSLDGSGALKSLSQIMDRMALTAKGLQCEDSNKPSSTNGTTSHFKVNPGVLPVPPQHLDLGETPAAYTGRPSEMDSSLSSTSTSCESQATDCSMNSWSTFNTRDEEVFRTGMAALDASIARLQRTLQIDIRR</sequence>
<dbReference type="PANTHER" id="PTHR22367:SF2">
    <property type="entry name" value="COILED-COIL DOMAIN-CONTAINING PROTEIN 14"/>
    <property type="match status" value="1"/>
</dbReference>
<feature type="compositionally biased region" description="Polar residues" evidence="2">
    <location>
        <begin position="115"/>
        <end position="133"/>
    </location>
</feature>
<feature type="compositionally biased region" description="Low complexity" evidence="2">
    <location>
        <begin position="862"/>
        <end position="875"/>
    </location>
</feature>
<reference evidence="3" key="1">
    <citation type="submission" date="2020-10" db="EMBL/GenBank/DDBJ databases">
        <title>Chromosome-scale genome assembly of the Allis shad, Alosa alosa.</title>
        <authorList>
            <person name="Margot Z."/>
            <person name="Christophe K."/>
            <person name="Cabau C."/>
            <person name="Louis A."/>
            <person name="Berthelot C."/>
            <person name="Parey E."/>
            <person name="Roest Crollius H."/>
            <person name="Montfort J."/>
            <person name="Robinson-Rechavi M."/>
            <person name="Bucao C."/>
            <person name="Bouchez O."/>
            <person name="Gislard M."/>
            <person name="Lluch J."/>
            <person name="Milhes M."/>
            <person name="Lampietro C."/>
            <person name="Lopez Roques C."/>
            <person name="Donnadieu C."/>
            <person name="Braasch I."/>
            <person name="Desvignes T."/>
            <person name="Postlethwait J."/>
            <person name="Bobe J."/>
            <person name="Guiguen Y."/>
        </authorList>
    </citation>
    <scope>NUCLEOTIDE SEQUENCE</scope>
    <source>
        <strain evidence="3">M-15738</strain>
        <tissue evidence="3">Blood</tissue>
    </source>
</reference>
<name>A0AAV6FK27_9TELE</name>
<feature type="region of interest" description="Disordered" evidence="2">
    <location>
        <begin position="178"/>
        <end position="197"/>
    </location>
</feature>
<feature type="region of interest" description="Disordered" evidence="2">
    <location>
        <begin position="703"/>
        <end position="741"/>
    </location>
</feature>
<feature type="region of interest" description="Disordered" evidence="2">
    <location>
        <begin position="72"/>
        <end position="159"/>
    </location>
</feature>
<keyword evidence="1" id="KW-0175">Coiled coil</keyword>
<keyword evidence="4" id="KW-1185">Reference proteome</keyword>
<feature type="compositionally biased region" description="Low complexity" evidence="2">
    <location>
        <begin position="181"/>
        <end position="196"/>
    </location>
</feature>
<dbReference type="InterPro" id="IPR029343">
    <property type="entry name" value="CCDC14"/>
</dbReference>
<evidence type="ECO:0000256" key="2">
    <source>
        <dbReference type="SAM" id="MobiDB-lite"/>
    </source>
</evidence>
<protein>
    <recommendedName>
        <fullName evidence="5">Coiled-coil domain-containing protein 14</fullName>
    </recommendedName>
</protein>
<dbReference type="GO" id="GO:0071539">
    <property type="term" value="P:protein localization to centrosome"/>
    <property type="evidence" value="ECO:0007669"/>
    <property type="project" value="TreeGrafter"/>
</dbReference>
<evidence type="ECO:0000313" key="4">
    <source>
        <dbReference type="Proteomes" id="UP000823561"/>
    </source>
</evidence>
<feature type="coiled-coil region" evidence="1">
    <location>
        <begin position="500"/>
        <end position="595"/>
    </location>
</feature>
<feature type="compositionally biased region" description="Polar residues" evidence="2">
    <location>
        <begin position="706"/>
        <end position="728"/>
    </location>
</feature>
<proteinExistence type="predicted"/>
<feature type="region of interest" description="Disordered" evidence="2">
    <location>
        <begin position="816"/>
        <end position="835"/>
    </location>
</feature>
<evidence type="ECO:0000313" key="3">
    <source>
        <dbReference type="EMBL" id="KAG5261981.1"/>
    </source>
</evidence>
<feature type="region of interest" description="Disordered" evidence="2">
    <location>
        <begin position="851"/>
        <end position="876"/>
    </location>
</feature>
<accession>A0AAV6FK27</accession>